<organism evidence="1 2">
    <name type="scientific">Neohortaea acidophila</name>
    <dbReference type="NCBI Taxonomy" id="245834"/>
    <lineage>
        <taxon>Eukaryota</taxon>
        <taxon>Fungi</taxon>
        <taxon>Dikarya</taxon>
        <taxon>Ascomycota</taxon>
        <taxon>Pezizomycotina</taxon>
        <taxon>Dothideomycetes</taxon>
        <taxon>Dothideomycetidae</taxon>
        <taxon>Mycosphaerellales</taxon>
        <taxon>Teratosphaeriaceae</taxon>
        <taxon>Neohortaea</taxon>
    </lineage>
</organism>
<proteinExistence type="predicted"/>
<evidence type="ECO:0000313" key="2">
    <source>
        <dbReference type="Proteomes" id="UP000799767"/>
    </source>
</evidence>
<evidence type="ECO:0008006" key="3">
    <source>
        <dbReference type="Google" id="ProtNLM"/>
    </source>
</evidence>
<dbReference type="EMBL" id="MU001632">
    <property type="protein sequence ID" value="KAF2486240.1"/>
    <property type="molecule type" value="Genomic_DNA"/>
</dbReference>
<accession>A0A6A6Q1G1</accession>
<protein>
    <recommendedName>
        <fullName evidence="3">F-box domain-containing protein</fullName>
    </recommendedName>
</protein>
<evidence type="ECO:0000313" key="1">
    <source>
        <dbReference type="EMBL" id="KAF2486240.1"/>
    </source>
</evidence>
<reference evidence="1" key="1">
    <citation type="journal article" date="2020" name="Stud. Mycol.">
        <title>101 Dothideomycetes genomes: a test case for predicting lifestyles and emergence of pathogens.</title>
        <authorList>
            <person name="Haridas S."/>
            <person name="Albert R."/>
            <person name="Binder M."/>
            <person name="Bloem J."/>
            <person name="Labutti K."/>
            <person name="Salamov A."/>
            <person name="Andreopoulos B."/>
            <person name="Baker S."/>
            <person name="Barry K."/>
            <person name="Bills G."/>
            <person name="Bluhm B."/>
            <person name="Cannon C."/>
            <person name="Castanera R."/>
            <person name="Culley D."/>
            <person name="Daum C."/>
            <person name="Ezra D."/>
            <person name="Gonzalez J."/>
            <person name="Henrissat B."/>
            <person name="Kuo A."/>
            <person name="Liang C."/>
            <person name="Lipzen A."/>
            <person name="Lutzoni F."/>
            <person name="Magnuson J."/>
            <person name="Mondo S."/>
            <person name="Nolan M."/>
            <person name="Ohm R."/>
            <person name="Pangilinan J."/>
            <person name="Park H.-J."/>
            <person name="Ramirez L."/>
            <person name="Alfaro M."/>
            <person name="Sun H."/>
            <person name="Tritt A."/>
            <person name="Yoshinaga Y."/>
            <person name="Zwiers L.-H."/>
            <person name="Turgeon B."/>
            <person name="Goodwin S."/>
            <person name="Spatafora J."/>
            <person name="Crous P."/>
            <person name="Grigoriev I."/>
        </authorList>
    </citation>
    <scope>NUCLEOTIDE SEQUENCE</scope>
    <source>
        <strain evidence="1">CBS 113389</strain>
    </source>
</reference>
<dbReference type="AlphaFoldDB" id="A0A6A6Q1G1"/>
<keyword evidence="2" id="KW-1185">Reference proteome</keyword>
<dbReference type="RefSeq" id="XP_033592809.1">
    <property type="nucleotide sequence ID" value="XM_033738665.1"/>
</dbReference>
<sequence>MENSPLDRLPPEVRNLIYNPSPLRLGRRTLILDDDSGEFNLAVPSTCQPPSELPGLPAILGLPATCRFLRLETLQLFFSLNFFVFDTRHFDWRGPEAHKEANDWIPSIESWRDMVVREQFLLMRNVCVDLGYCTTATSNPGFHSNHAFALQKLFGGEQKNVLIRLRTNTGYSVEGFLDVTFLAMDVRRVWRQYVIPELVRIEVESEWRQGAPPTRAEQDEFDSGLEMLFYVAGEMELSSRFCVGDFCCDMGRGGDYINDETPPMSPGFYGSPP</sequence>
<name>A0A6A6Q1G1_9PEZI</name>
<gene>
    <name evidence="1" type="ORF">BDY17DRAFT_73583</name>
</gene>
<dbReference type="GeneID" id="54479667"/>
<dbReference type="Proteomes" id="UP000799767">
    <property type="component" value="Unassembled WGS sequence"/>
</dbReference>